<gene>
    <name evidence="3" type="ORF">AT302_17590</name>
</gene>
<dbReference type="Pfam" id="PF09917">
    <property type="entry name" value="DUF2147"/>
    <property type="match status" value="1"/>
</dbReference>
<keyword evidence="4" id="KW-1185">Reference proteome</keyword>
<dbReference type="PANTHER" id="PTHR36919:SF3">
    <property type="entry name" value="BLL5882 PROTEIN"/>
    <property type="match status" value="1"/>
</dbReference>
<feature type="domain" description="DUF2147" evidence="2">
    <location>
        <begin position="40"/>
        <end position="157"/>
    </location>
</feature>
<reference evidence="4" key="1">
    <citation type="submission" date="2015-12" db="EMBL/GenBank/DDBJ databases">
        <title>Complete genome sequence of Pandoraea norimbergensis DSM 11628.</title>
        <authorList>
            <person name="Ee R."/>
            <person name="Lim Y.-L."/>
            <person name="Yong D."/>
            <person name="Yin W.-F."/>
            <person name="Chan K.-G."/>
        </authorList>
    </citation>
    <scope>NUCLEOTIDE SEQUENCE [LARGE SCALE GENOMIC DNA]</scope>
    <source>
        <strain evidence="4">DSM 11628</strain>
    </source>
</reference>
<feature type="chain" id="PRO_5045390509" description="DUF2147 domain-containing protein" evidence="1">
    <location>
        <begin position="34"/>
        <end position="159"/>
    </location>
</feature>
<protein>
    <recommendedName>
        <fullName evidence="2">DUF2147 domain-containing protein</fullName>
    </recommendedName>
</protein>
<proteinExistence type="predicted"/>
<dbReference type="EMBL" id="CP013480">
    <property type="protein sequence ID" value="ALS63363.1"/>
    <property type="molecule type" value="Genomic_DNA"/>
</dbReference>
<evidence type="ECO:0000259" key="2">
    <source>
        <dbReference type="Pfam" id="PF09917"/>
    </source>
</evidence>
<feature type="signal peptide" evidence="1">
    <location>
        <begin position="1"/>
        <end position="33"/>
    </location>
</feature>
<evidence type="ECO:0000313" key="4">
    <source>
        <dbReference type="Proteomes" id="UP000060277"/>
    </source>
</evidence>
<sequence length="159" mass="17342">MMQILNTMSWRRLGACALLATSLMGGAAQAAFADETTPAGVWRIIDDKSGEPKALITITEKNGEYVGALTRSLGRHDALERVCSACTDWRKGKKLQGLEIIRGLHKEGDEYTGGKILDPDSGSEYGCKVRVVDGGKKLEVRGYLGVTLLGRTQTWVREE</sequence>
<evidence type="ECO:0000256" key="1">
    <source>
        <dbReference type="SAM" id="SignalP"/>
    </source>
</evidence>
<accession>A0ABM5WRV8</accession>
<organism evidence="3 4">
    <name type="scientific">Pandoraea norimbergensis</name>
    <dbReference type="NCBI Taxonomy" id="93219"/>
    <lineage>
        <taxon>Bacteria</taxon>
        <taxon>Pseudomonadati</taxon>
        <taxon>Pseudomonadota</taxon>
        <taxon>Betaproteobacteria</taxon>
        <taxon>Burkholderiales</taxon>
        <taxon>Burkholderiaceae</taxon>
        <taxon>Pandoraea</taxon>
    </lineage>
</organism>
<dbReference type="Proteomes" id="UP000060277">
    <property type="component" value="Chromosome"/>
</dbReference>
<name>A0ABM5WRV8_9BURK</name>
<dbReference type="RefSeq" id="WP_064675057.1">
    <property type="nucleotide sequence ID" value="NZ_CP013480.3"/>
</dbReference>
<evidence type="ECO:0000313" key="3">
    <source>
        <dbReference type="EMBL" id="ALS63363.1"/>
    </source>
</evidence>
<dbReference type="InterPro" id="IPR019223">
    <property type="entry name" value="DUF2147"/>
</dbReference>
<dbReference type="PANTHER" id="PTHR36919">
    <property type="entry name" value="BLR1215 PROTEIN"/>
    <property type="match status" value="1"/>
</dbReference>
<dbReference type="Gene3D" id="2.40.128.520">
    <property type="match status" value="1"/>
</dbReference>
<keyword evidence="1" id="KW-0732">Signal</keyword>